<evidence type="ECO:0000256" key="3">
    <source>
        <dbReference type="ARBA" id="ARBA00022448"/>
    </source>
</evidence>
<dbReference type="CDD" id="cd03257">
    <property type="entry name" value="ABC_NikE_OppD_transporters"/>
    <property type="match status" value="2"/>
</dbReference>
<dbReference type="InterPro" id="IPR017871">
    <property type="entry name" value="ABC_transporter-like_CS"/>
</dbReference>
<dbReference type="InterPro" id="IPR050388">
    <property type="entry name" value="ABC_Ni/Peptide_Import"/>
</dbReference>
<evidence type="ECO:0000256" key="6">
    <source>
        <dbReference type="ARBA" id="ARBA00022840"/>
    </source>
</evidence>
<dbReference type="GO" id="GO:0005886">
    <property type="term" value="C:plasma membrane"/>
    <property type="evidence" value="ECO:0007669"/>
    <property type="project" value="UniProtKB-SubCell"/>
</dbReference>
<dbReference type="GO" id="GO:0015833">
    <property type="term" value="P:peptide transport"/>
    <property type="evidence" value="ECO:0007669"/>
    <property type="project" value="InterPro"/>
</dbReference>
<dbReference type="Gene3D" id="3.40.50.300">
    <property type="entry name" value="P-loop containing nucleotide triphosphate hydrolases"/>
    <property type="match status" value="2"/>
</dbReference>
<dbReference type="InterPro" id="IPR013563">
    <property type="entry name" value="Oligopep_ABC_C"/>
</dbReference>
<reference evidence="9 10" key="1">
    <citation type="submission" date="2017-07" db="EMBL/GenBank/DDBJ databases">
        <title>Amycolatopsis antarcticus sp. nov., isolated from the surface of an Antarcticus brown macroalga.</title>
        <authorList>
            <person name="Wang J."/>
            <person name="Leiva S."/>
            <person name="Huang J."/>
            <person name="Huang Y."/>
        </authorList>
    </citation>
    <scope>NUCLEOTIDE SEQUENCE [LARGE SCALE GENOMIC DNA]</scope>
    <source>
        <strain evidence="9 10">AU-G6</strain>
    </source>
</reference>
<gene>
    <name evidence="9" type="ORF">CFN78_11460</name>
</gene>
<comment type="caution">
    <text evidence="9">The sequence shown here is derived from an EMBL/GenBank/DDBJ whole genome shotgun (WGS) entry which is preliminary data.</text>
</comment>
<name>A0A263D5K5_9PSEU</name>
<protein>
    <submittedName>
        <fullName evidence="9">Peptide ABC transporter ATP-binding protein</fullName>
    </submittedName>
</protein>
<dbReference type="InterPro" id="IPR027417">
    <property type="entry name" value="P-loop_NTPase"/>
</dbReference>
<evidence type="ECO:0000256" key="5">
    <source>
        <dbReference type="ARBA" id="ARBA00022741"/>
    </source>
</evidence>
<keyword evidence="3" id="KW-0813">Transport</keyword>
<comment type="similarity">
    <text evidence="2">Belongs to the ABC transporter superfamily.</text>
</comment>
<dbReference type="Pfam" id="PF00005">
    <property type="entry name" value="ABC_tran"/>
    <property type="match status" value="2"/>
</dbReference>
<evidence type="ECO:0000256" key="7">
    <source>
        <dbReference type="ARBA" id="ARBA00023136"/>
    </source>
</evidence>
<keyword evidence="10" id="KW-1185">Reference proteome</keyword>
<evidence type="ECO:0000313" key="10">
    <source>
        <dbReference type="Proteomes" id="UP000242444"/>
    </source>
</evidence>
<keyword evidence="6 9" id="KW-0067">ATP-binding</keyword>
<keyword evidence="4" id="KW-1003">Cell membrane</keyword>
<dbReference type="PANTHER" id="PTHR43297">
    <property type="entry name" value="OLIGOPEPTIDE TRANSPORT ATP-BINDING PROTEIN APPD"/>
    <property type="match status" value="1"/>
</dbReference>
<feature type="domain" description="ABC transporter" evidence="8">
    <location>
        <begin position="334"/>
        <end position="577"/>
    </location>
</feature>
<dbReference type="PROSITE" id="PS50893">
    <property type="entry name" value="ABC_TRANSPORTER_2"/>
    <property type="match status" value="2"/>
</dbReference>
<dbReference type="OrthoDB" id="3169708at2"/>
<evidence type="ECO:0000259" key="8">
    <source>
        <dbReference type="PROSITE" id="PS50893"/>
    </source>
</evidence>
<evidence type="ECO:0000256" key="1">
    <source>
        <dbReference type="ARBA" id="ARBA00004202"/>
    </source>
</evidence>
<dbReference type="GO" id="GO:0016887">
    <property type="term" value="F:ATP hydrolysis activity"/>
    <property type="evidence" value="ECO:0007669"/>
    <property type="project" value="InterPro"/>
</dbReference>
<dbReference type="GO" id="GO:0005524">
    <property type="term" value="F:ATP binding"/>
    <property type="evidence" value="ECO:0007669"/>
    <property type="project" value="UniProtKB-KW"/>
</dbReference>
<evidence type="ECO:0000256" key="2">
    <source>
        <dbReference type="ARBA" id="ARBA00005417"/>
    </source>
</evidence>
<feature type="domain" description="ABC transporter" evidence="8">
    <location>
        <begin position="43"/>
        <end position="294"/>
    </location>
</feature>
<organism evidence="9 10">
    <name type="scientific">Amycolatopsis antarctica</name>
    <dbReference type="NCBI Taxonomy" id="1854586"/>
    <lineage>
        <taxon>Bacteria</taxon>
        <taxon>Bacillati</taxon>
        <taxon>Actinomycetota</taxon>
        <taxon>Actinomycetes</taxon>
        <taxon>Pseudonocardiales</taxon>
        <taxon>Pseudonocardiaceae</taxon>
        <taxon>Amycolatopsis</taxon>
    </lineage>
</organism>
<dbReference type="Proteomes" id="UP000242444">
    <property type="component" value="Unassembled WGS sequence"/>
</dbReference>
<dbReference type="SUPFAM" id="SSF52540">
    <property type="entry name" value="P-loop containing nucleoside triphosphate hydrolases"/>
    <property type="match status" value="2"/>
</dbReference>
<keyword evidence="7" id="KW-0472">Membrane</keyword>
<dbReference type="InterPro" id="IPR003439">
    <property type="entry name" value="ABC_transporter-like_ATP-bd"/>
</dbReference>
<dbReference type="EMBL" id="NKYE01000006">
    <property type="protein sequence ID" value="OZM72877.1"/>
    <property type="molecule type" value="Genomic_DNA"/>
</dbReference>
<sequence>MVVPAAAGTGDRGDRAVVHARRPCVRDRAEPATEGASSVSPLLELSDLGVTYRTHDGDVPAVRGVNVRIEAGDTLGIAGESGSGKSTVAMSVLRLLPKSAKVSGTIALDGEDIVGMRWGRLRAVRWAEASVVFQGAMHALNPVRRIGAQIAEPIVLHAGGGGAPSEATLKKRVAELLEQVDLPASRAGAYPHELSGGQKQRVMIAMALACEPRLIIADEPTTALDVIVQAQVLSLLSRLVAERDIGLVMISHDLSVLASTCARIAVMYDGRIVEEGPSREVMGGPKHEHTRALAAAFPTVGDPVSRFAPATSRPLAPEPANRARAGEGEPLLEARGLRVSFRDRKGARVDAVAGVDLEVRRDEIVALVGQSGSGKTTLARTLLGLQPPSGGEVRYDGAPVPGSGAALKAYRRRVQLVLQDPASALNPRHTVYEAVAEGPRIHGMAAEGGERAIVTRALEAAELRPADTYLPRLPHELSGGQRQRVVIAGALALEPSVLVADEPVASLDASVRGEILALLLRLRRELGLAGLVITHDLGLAWNIADRVAVMYRGELVEVGPVEQVLLDPRHEYTKSLLAALPSGTNLRAEADR</sequence>
<comment type="subcellular location">
    <subcellularLocation>
        <location evidence="1">Cell membrane</location>
        <topology evidence="1">Peripheral membrane protein</topology>
    </subcellularLocation>
</comment>
<dbReference type="Pfam" id="PF08352">
    <property type="entry name" value="oligo_HPY"/>
    <property type="match status" value="2"/>
</dbReference>
<accession>A0A263D5K5</accession>
<keyword evidence="5" id="KW-0547">Nucleotide-binding</keyword>
<dbReference type="SMART" id="SM00382">
    <property type="entry name" value="AAA"/>
    <property type="match status" value="2"/>
</dbReference>
<evidence type="ECO:0000256" key="4">
    <source>
        <dbReference type="ARBA" id="ARBA00022475"/>
    </source>
</evidence>
<dbReference type="InterPro" id="IPR003593">
    <property type="entry name" value="AAA+_ATPase"/>
</dbReference>
<proteinExistence type="inferred from homology"/>
<dbReference type="PANTHER" id="PTHR43297:SF2">
    <property type="entry name" value="DIPEPTIDE TRANSPORT ATP-BINDING PROTEIN DPPD"/>
    <property type="match status" value="1"/>
</dbReference>
<dbReference type="InParanoid" id="A0A263D5K5"/>
<dbReference type="AlphaFoldDB" id="A0A263D5K5"/>
<dbReference type="PROSITE" id="PS00211">
    <property type="entry name" value="ABC_TRANSPORTER_1"/>
    <property type="match status" value="2"/>
</dbReference>
<evidence type="ECO:0000313" key="9">
    <source>
        <dbReference type="EMBL" id="OZM72877.1"/>
    </source>
</evidence>